<dbReference type="PROSITE" id="PS51029">
    <property type="entry name" value="MADF"/>
    <property type="match status" value="1"/>
</dbReference>
<evidence type="ECO:0000256" key="1">
    <source>
        <dbReference type="SAM" id="MobiDB-lite"/>
    </source>
</evidence>
<dbReference type="AlphaFoldDB" id="A0A8D8M6K0"/>
<protein>
    <recommendedName>
        <fullName evidence="2">MADF domain-containing protein</fullName>
    </recommendedName>
</protein>
<accession>A0A8D8M6K0</accession>
<sequence>MSIPVSTPRPLPVPNTSNTPEPGPGAVVPFDASFSSMIESYEESQVEERKSLNAANFVWNATHVVSLIRAYESYQCLWNTQYTEYKRVSVKASAWMEISDYFQLPVLDIKRKMSNLINSYRRERVRVESKKNEKVPYESQLYFYRHFAFMDRVYQPKAFKMSVGGPATSQLALTDDGINIKSEYNTDEANMRLKVRFRDNLLKGQSLILLCPGNKILYAQCYNHKSPFKALQVV</sequence>
<dbReference type="InterPro" id="IPR006578">
    <property type="entry name" value="MADF-dom"/>
</dbReference>
<dbReference type="Pfam" id="PF10545">
    <property type="entry name" value="MADF_DNA_bdg"/>
    <property type="match status" value="1"/>
</dbReference>
<proteinExistence type="predicted"/>
<feature type="domain" description="MADF" evidence="2">
    <location>
        <begin position="66"/>
        <end position="155"/>
    </location>
</feature>
<dbReference type="SMART" id="SM00595">
    <property type="entry name" value="MADF"/>
    <property type="match status" value="1"/>
</dbReference>
<evidence type="ECO:0000313" key="3">
    <source>
        <dbReference type="EMBL" id="CAG6621476.1"/>
    </source>
</evidence>
<evidence type="ECO:0000259" key="2">
    <source>
        <dbReference type="PROSITE" id="PS51029"/>
    </source>
</evidence>
<feature type="region of interest" description="Disordered" evidence="1">
    <location>
        <begin position="1"/>
        <end position="25"/>
    </location>
</feature>
<reference evidence="3" key="1">
    <citation type="submission" date="2021-05" db="EMBL/GenBank/DDBJ databases">
        <authorList>
            <person name="Alioto T."/>
            <person name="Alioto T."/>
            <person name="Gomez Garrido J."/>
        </authorList>
    </citation>
    <scope>NUCLEOTIDE SEQUENCE</scope>
</reference>
<organism evidence="3">
    <name type="scientific">Cacopsylla melanoneura</name>
    <dbReference type="NCBI Taxonomy" id="428564"/>
    <lineage>
        <taxon>Eukaryota</taxon>
        <taxon>Metazoa</taxon>
        <taxon>Ecdysozoa</taxon>
        <taxon>Arthropoda</taxon>
        <taxon>Hexapoda</taxon>
        <taxon>Insecta</taxon>
        <taxon>Pterygota</taxon>
        <taxon>Neoptera</taxon>
        <taxon>Paraneoptera</taxon>
        <taxon>Hemiptera</taxon>
        <taxon>Sternorrhyncha</taxon>
        <taxon>Psylloidea</taxon>
        <taxon>Psyllidae</taxon>
        <taxon>Psyllinae</taxon>
        <taxon>Cacopsylla</taxon>
    </lineage>
</organism>
<dbReference type="EMBL" id="HBUF01050276">
    <property type="protein sequence ID" value="CAG6621476.1"/>
    <property type="molecule type" value="Transcribed_RNA"/>
</dbReference>
<dbReference type="PANTHER" id="PTHR21505">
    <property type="entry name" value="MADF DOMAIN-CONTAINING PROTEIN-RELATED"/>
    <property type="match status" value="1"/>
</dbReference>
<dbReference type="PANTHER" id="PTHR21505:SF15">
    <property type="entry name" value="RE18252P"/>
    <property type="match status" value="1"/>
</dbReference>
<name>A0A8D8M6K0_9HEMI</name>